<evidence type="ECO:0000259" key="2">
    <source>
        <dbReference type="Pfam" id="PF08239"/>
    </source>
</evidence>
<accession>A0A5M6J2Z6</accession>
<evidence type="ECO:0000313" key="4">
    <source>
        <dbReference type="Proteomes" id="UP000325255"/>
    </source>
</evidence>
<dbReference type="EMBL" id="VWPK01000001">
    <property type="protein sequence ID" value="KAA5614609.1"/>
    <property type="molecule type" value="Genomic_DNA"/>
</dbReference>
<feature type="domain" description="SH3b" evidence="2">
    <location>
        <begin position="243"/>
        <end position="292"/>
    </location>
</feature>
<organism evidence="3 4">
    <name type="scientific">Rhodovastum atsumiense</name>
    <dbReference type="NCBI Taxonomy" id="504468"/>
    <lineage>
        <taxon>Bacteria</taxon>
        <taxon>Pseudomonadati</taxon>
        <taxon>Pseudomonadota</taxon>
        <taxon>Alphaproteobacteria</taxon>
        <taxon>Acetobacterales</taxon>
        <taxon>Acetobacteraceae</taxon>
        <taxon>Rhodovastum</taxon>
    </lineage>
</organism>
<protein>
    <submittedName>
        <fullName evidence="3">SH3 domain-containing protein</fullName>
    </submittedName>
</protein>
<sequence>MCQKGIEPTAGSQFGDLERMGHFGKSAFLSGVALLTAGLLSGCDEKPRPPANAQGPSSDTVAHARRVAEEKIRSNLRTPETARFRGVQIYQQADNRVVAVCGQVNPSGRQDQAFIPFVSVVTYTRRPDSGTPAFDIEQYIGTSNSEATRVYIEMTSRCGENGGPWQIGARQVIPPLPPLPSDLPDQIQPSQPSRTGSGVAGPVGLTPVPVPVPVPVPGPGRPMEAAPVSTAASGPNVTMRQAGNIRTAPVGGSPLVRVAPKGAVLKVFAQAPGGWLQVGETEAEGWVHSSLVETP</sequence>
<dbReference type="OrthoDB" id="7284979at2"/>
<dbReference type="Proteomes" id="UP000325255">
    <property type="component" value="Unassembled WGS sequence"/>
</dbReference>
<name>A0A5M6J2Z6_9PROT</name>
<comment type="caution">
    <text evidence="3">The sequence shown here is derived from an EMBL/GenBank/DDBJ whole genome shotgun (WGS) entry which is preliminary data.</text>
</comment>
<dbReference type="InterPro" id="IPR003646">
    <property type="entry name" value="SH3-like_bac-type"/>
</dbReference>
<gene>
    <name evidence="3" type="ORF">F1189_00305</name>
</gene>
<dbReference type="AlphaFoldDB" id="A0A5M6J2Z6"/>
<feature type="region of interest" description="Disordered" evidence="1">
    <location>
        <begin position="176"/>
        <end position="206"/>
    </location>
</feature>
<keyword evidence="4" id="KW-1185">Reference proteome</keyword>
<evidence type="ECO:0000313" key="3">
    <source>
        <dbReference type="EMBL" id="KAA5614609.1"/>
    </source>
</evidence>
<evidence type="ECO:0000256" key="1">
    <source>
        <dbReference type="SAM" id="MobiDB-lite"/>
    </source>
</evidence>
<proteinExistence type="predicted"/>
<dbReference type="Pfam" id="PF08239">
    <property type="entry name" value="SH3_3"/>
    <property type="match status" value="1"/>
</dbReference>
<reference evidence="3 4" key="1">
    <citation type="submission" date="2019-09" db="EMBL/GenBank/DDBJ databases">
        <title>Genome sequence of Rhodovastum atsumiense, a diverse member of the Acetobacteraceae family of non-sulfur purple photosynthetic bacteria.</title>
        <authorList>
            <person name="Meyer T."/>
            <person name="Kyndt J."/>
        </authorList>
    </citation>
    <scope>NUCLEOTIDE SEQUENCE [LARGE SCALE GENOMIC DNA]</scope>
    <source>
        <strain evidence="3 4">DSM 21279</strain>
    </source>
</reference>
<dbReference type="Gene3D" id="2.30.30.40">
    <property type="entry name" value="SH3 Domains"/>
    <property type="match status" value="1"/>
</dbReference>